<dbReference type="GO" id="GO:0016813">
    <property type="term" value="F:hydrolase activity, acting on carbon-nitrogen (but not peptide) bonds, in linear amidines"/>
    <property type="evidence" value="ECO:0007669"/>
    <property type="project" value="InterPro"/>
</dbReference>
<dbReference type="KEGG" id="nak:EH165_11885"/>
<keyword evidence="3" id="KW-0479">Metal-binding</keyword>
<organism evidence="4 5">
    <name type="scientific">Nakamurella antarctica</name>
    <dbReference type="NCBI Taxonomy" id="1902245"/>
    <lineage>
        <taxon>Bacteria</taxon>
        <taxon>Bacillati</taxon>
        <taxon>Actinomycetota</taxon>
        <taxon>Actinomycetes</taxon>
        <taxon>Nakamurellales</taxon>
        <taxon>Nakamurellaceae</taxon>
        <taxon>Nakamurella</taxon>
    </lineage>
</organism>
<dbReference type="Pfam" id="PF01546">
    <property type="entry name" value="Peptidase_M20"/>
    <property type="match status" value="1"/>
</dbReference>
<dbReference type="EMBL" id="CP034170">
    <property type="protein sequence ID" value="AZI58729.1"/>
    <property type="molecule type" value="Genomic_DNA"/>
</dbReference>
<dbReference type="OrthoDB" id="9808195at2"/>
<dbReference type="NCBIfam" id="NF006772">
    <property type="entry name" value="PRK09290.2-1"/>
    <property type="match status" value="1"/>
</dbReference>
<dbReference type="PANTHER" id="PTHR32494:SF5">
    <property type="entry name" value="ALLANTOATE AMIDOHYDROLASE"/>
    <property type="match status" value="1"/>
</dbReference>
<evidence type="ECO:0000256" key="3">
    <source>
        <dbReference type="PIRSR" id="PIRSR001235-1"/>
    </source>
</evidence>
<feature type="binding site" evidence="3">
    <location>
        <position position="141"/>
    </location>
    <ligand>
        <name>Zn(2+)</name>
        <dbReference type="ChEBI" id="CHEBI:29105"/>
        <label>2</label>
    </ligand>
</feature>
<dbReference type="NCBIfam" id="TIGR01879">
    <property type="entry name" value="hydantase"/>
    <property type="match status" value="1"/>
</dbReference>
<evidence type="ECO:0000313" key="5">
    <source>
        <dbReference type="Proteomes" id="UP000268084"/>
    </source>
</evidence>
<feature type="binding site" evidence="3">
    <location>
        <position position="91"/>
    </location>
    <ligand>
        <name>Zn(2+)</name>
        <dbReference type="ChEBI" id="CHEBI:29105"/>
        <label>1</label>
    </ligand>
</feature>
<dbReference type="PANTHER" id="PTHR32494">
    <property type="entry name" value="ALLANTOATE DEIMINASE-RELATED"/>
    <property type="match status" value="1"/>
</dbReference>
<sequence>MTDAATSIRVPRNSVADAALLADFLTMSEFGATPAGGVERQAATAEDGHTRAWFAQWLTARGFSVSYDRIGNMFGLYEFVPGAPYVLAGSHMDSQPRGGKYDGAYGVLAAAHAAQRLVQYYSTGAATPTFNIGVVNWFNEEGSRFKPSMMGSSVFAGKIELETALCATDPAGVTAQQALIDIGTISSNDVFGAGTGRSVACYAEIHIEQGRELDKGGITLGLVDKTWAANKYEISVIGAQAHTGATAMVDRQDALYGAALAVVAVRELAERYGEDLHTSCGQLTVYPNSPVVVAREVHMHLDLRSPSDTLLDEADAVLRQEFAMIELKADVHIERRYAHTWKGHTYQPEGVELSRQVAADLEVSQMLVQTRAGHDSTNMKDIVPSVMLFIPSVDGVSHAENEFTNNEDLVTGVDVLTETLARMLEGALNP</sequence>
<dbReference type="GO" id="GO:0046872">
    <property type="term" value="F:metal ion binding"/>
    <property type="evidence" value="ECO:0007669"/>
    <property type="project" value="UniProtKB-KW"/>
</dbReference>
<dbReference type="InterPro" id="IPR002933">
    <property type="entry name" value="Peptidase_M20"/>
</dbReference>
<dbReference type="CDD" id="cd03884">
    <property type="entry name" value="M20_bAS"/>
    <property type="match status" value="1"/>
</dbReference>
<dbReference type="PIRSF" id="PIRSF001235">
    <property type="entry name" value="Amidase_carbamoylase"/>
    <property type="match status" value="1"/>
</dbReference>
<reference evidence="4 5" key="2">
    <citation type="submission" date="2018-12" db="EMBL/GenBank/DDBJ databases">
        <title>Nakamurella antarcticus sp. nov., isolated from Antarctica South Shetland Islands soil.</title>
        <authorList>
            <person name="Peng F."/>
        </authorList>
    </citation>
    <scope>NUCLEOTIDE SEQUENCE [LARGE SCALE GENOMIC DNA]</scope>
    <source>
        <strain evidence="4 5">S14-144</strain>
    </source>
</reference>
<dbReference type="Proteomes" id="UP000268084">
    <property type="component" value="Chromosome"/>
</dbReference>
<evidence type="ECO:0000313" key="4">
    <source>
        <dbReference type="EMBL" id="AZI58729.1"/>
    </source>
</evidence>
<dbReference type="InterPro" id="IPR010158">
    <property type="entry name" value="Amidase_Cbmase"/>
</dbReference>
<gene>
    <name evidence="4" type="ORF">EH165_11885</name>
</gene>
<evidence type="ECO:0000256" key="2">
    <source>
        <dbReference type="ARBA" id="ARBA00022801"/>
    </source>
</evidence>
<dbReference type="Gene3D" id="3.30.70.360">
    <property type="match status" value="1"/>
</dbReference>
<dbReference type="Gene3D" id="3.40.630.10">
    <property type="entry name" value="Zn peptidases"/>
    <property type="match status" value="1"/>
</dbReference>
<feature type="binding site" evidence="3">
    <location>
        <position position="102"/>
    </location>
    <ligand>
        <name>Zn(2+)</name>
        <dbReference type="ChEBI" id="CHEBI:29105"/>
        <label>1</label>
    </ligand>
</feature>
<dbReference type="SUPFAM" id="SSF53187">
    <property type="entry name" value="Zn-dependent exopeptidases"/>
    <property type="match status" value="1"/>
</dbReference>
<reference evidence="4 5" key="1">
    <citation type="submission" date="2018-11" db="EMBL/GenBank/DDBJ databases">
        <authorList>
            <person name="Da X."/>
        </authorList>
    </citation>
    <scope>NUCLEOTIDE SEQUENCE [LARGE SCALE GENOMIC DNA]</scope>
    <source>
        <strain evidence="4 5">S14-144</strain>
    </source>
</reference>
<dbReference type="InterPro" id="IPR036264">
    <property type="entry name" value="Bact_exopeptidase_dim_dom"/>
</dbReference>
<dbReference type="RefSeq" id="WP_124799634.1">
    <property type="nucleotide sequence ID" value="NZ_CP034170.1"/>
</dbReference>
<dbReference type="AlphaFoldDB" id="A0A3G8ZN37"/>
<proteinExistence type="inferred from homology"/>
<feature type="binding site" evidence="3">
    <location>
        <position position="102"/>
    </location>
    <ligand>
        <name>Zn(2+)</name>
        <dbReference type="ChEBI" id="CHEBI:29105"/>
        <label>2</label>
    </ligand>
</feature>
<comment type="similarity">
    <text evidence="1">Belongs to the peptidase M20 family.</text>
</comment>
<keyword evidence="2 4" id="KW-0378">Hydrolase</keyword>
<protein>
    <submittedName>
        <fullName evidence="4">Zn-dependent hydrolase</fullName>
    </submittedName>
</protein>
<feature type="binding site" evidence="3">
    <location>
        <position position="398"/>
    </location>
    <ligand>
        <name>Zn(2+)</name>
        <dbReference type="ChEBI" id="CHEBI:29105"/>
        <label>2</label>
    </ligand>
</feature>
<feature type="binding site" evidence="3">
    <location>
        <position position="206"/>
    </location>
    <ligand>
        <name>Zn(2+)</name>
        <dbReference type="ChEBI" id="CHEBI:29105"/>
        <label>1</label>
    </ligand>
</feature>
<dbReference type="SUPFAM" id="SSF55031">
    <property type="entry name" value="Bacterial exopeptidase dimerisation domain"/>
    <property type="match status" value="1"/>
</dbReference>
<comment type="cofactor">
    <cofactor evidence="3">
        <name>Zn(2+)</name>
        <dbReference type="ChEBI" id="CHEBI:29105"/>
    </cofactor>
    <text evidence="3">Binds 2 Zn(2+) ions per subunit.</text>
</comment>
<name>A0A3G8ZN37_9ACTN</name>
<keyword evidence="3" id="KW-0862">Zinc</keyword>
<accession>A0A3G8ZN37</accession>
<keyword evidence="5" id="KW-1185">Reference proteome</keyword>
<evidence type="ECO:0000256" key="1">
    <source>
        <dbReference type="ARBA" id="ARBA00006153"/>
    </source>
</evidence>